<keyword evidence="3" id="KW-0808">Transferase</keyword>
<dbReference type="Proteomes" id="UP000192927">
    <property type="component" value="Unassembled WGS sequence"/>
</dbReference>
<reference evidence="4" key="2">
    <citation type="submission" date="2017-03" db="EMBL/GenBank/DDBJ databases">
        <authorList>
            <person name="Sharma R."/>
            <person name="Thines M."/>
        </authorList>
    </citation>
    <scope>NUCLEOTIDE SEQUENCE [LARGE SCALE GENOMIC DNA]</scope>
</reference>
<dbReference type="OrthoDB" id="2118639at2759"/>
<dbReference type="Pfam" id="PF01663">
    <property type="entry name" value="Phosphodiest"/>
    <property type="match status" value="1"/>
</dbReference>
<accession>A0A1W5D956</accession>
<dbReference type="Proteomes" id="UP000324767">
    <property type="component" value="Unassembled WGS sequence"/>
</dbReference>
<dbReference type="AlphaFoldDB" id="A0A1W5D956"/>
<protein>
    <submittedName>
        <fullName evidence="2">Type I phosphodiesterase nucleotide pyrophosphatase</fullName>
    </submittedName>
    <submittedName>
        <fullName evidence="3">Type I phosphodiesterase/nucleotide pyrophosphatase/phosphate transferase</fullName>
    </submittedName>
</protein>
<reference evidence="3" key="1">
    <citation type="submission" date="2017-03" db="EMBL/GenBank/DDBJ databases">
        <authorList>
            <person name="Afonso C.L."/>
            <person name="Miller P.J."/>
            <person name="Scott M.A."/>
            <person name="Spackman E."/>
            <person name="Goraichik I."/>
            <person name="Dimitrov K.M."/>
            <person name="Suarez D.L."/>
            <person name="Swayne D.E."/>
        </authorList>
    </citation>
    <scope>NUCLEOTIDE SEQUENCE [LARGE SCALE GENOMIC DNA]</scope>
</reference>
<organism evidence="3 4">
    <name type="scientific">Lasallia pustulata</name>
    <dbReference type="NCBI Taxonomy" id="136370"/>
    <lineage>
        <taxon>Eukaryota</taxon>
        <taxon>Fungi</taxon>
        <taxon>Dikarya</taxon>
        <taxon>Ascomycota</taxon>
        <taxon>Pezizomycotina</taxon>
        <taxon>Lecanoromycetes</taxon>
        <taxon>OSLEUM clade</taxon>
        <taxon>Umbilicariomycetidae</taxon>
        <taxon>Umbilicariales</taxon>
        <taxon>Umbilicariaceae</taxon>
        <taxon>Lasallia</taxon>
    </lineage>
</organism>
<dbReference type="GO" id="GO:0016787">
    <property type="term" value="F:hydrolase activity"/>
    <property type="evidence" value="ECO:0007669"/>
    <property type="project" value="UniProtKB-ARBA"/>
</dbReference>
<dbReference type="EMBL" id="FWEW01003533">
    <property type="protein sequence ID" value="SLM39667.1"/>
    <property type="molecule type" value="Genomic_DNA"/>
</dbReference>
<dbReference type="PANTHER" id="PTHR10151:SF120">
    <property type="entry name" value="BIS(5'-ADENOSYL)-TRIPHOSPHATASE"/>
    <property type="match status" value="1"/>
</dbReference>
<dbReference type="Gene3D" id="3.40.720.10">
    <property type="entry name" value="Alkaline Phosphatase, subunit A"/>
    <property type="match status" value="1"/>
</dbReference>
<evidence type="ECO:0000313" key="4">
    <source>
        <dbReference type="Proteomes" id="UP000192927"/>
    </source>
</evidence>
<reference evidence="2 5" key="3">
    <citation type="submission" date="2019-09" db="EMBL/GenBank/DDBJ databases">
        <title>The hologenome of the rock-dwelling lichen Lasallia pustulata.</title>
        <authorList>
            <person name="Greshake Tzovaras B."/>
            <person name="Segers F."/>
            <person name="Bicker A."/>
            <person name="Dal Grande F."/>
            <person name="Otte J."/>
            <person name="Hankeln T."/>
            <person name="Schmitt I."/>
            <person name="Ebersberger I."/>
        </authorList>
    </citation>
    <scope>NUCLEOTIDE SEQUENCE [LARGE SCALE GENOMIC DNA]</scope>
    <source>
        <strain evidence="2">A1-1</strain>
    </source>
</reference>
<feature type="chain" id="PRO_5044566988" evidence="1">
    <location>
        <begin position="20"/>
        <end position="488"/>
    </location>
</feature>
<proteinExistence type="predicted"/>
<dbReference type="GO" id="GO:0016740">
    <property type="term" value="F:transferase activity"/>
    <property type="evidence" value="ECO:0007669"/>
    <property type="project" value="UniProtKB-KW"/>
</dbReference>
<evidence type="ECO:0000313" key="2">
    <source>
        <dbReference type="EMBL" id="KAA6410056.1"/>
    </source>
</evidence>
<dbReference type="EMBL" id="VXIT01000010">
    <property type="protein sequence ID" value="KAA6410056.1"/>
    <property type="molecule type" value="Genomic_DNA"/>
</dbReference>
<evidence type="ECO:0000313" key="3">
    <source>
        <dbReference type="EMBL" id="SLM39667.1"/>
    </source>
</evidence>
<dbReference type="PANTHER" id="PTHR10151">
    <property type="entry name" value="ECTONUCLEOTIDE PYROPHOSPHATASE/PHOSPHODIESTERASE"/>
    <property type="match status" value="1"/>
</dbReference>
<dbReference type="InterPro" id="IPR017850">
    <property type="entry name" value="Alkaline_phosphatase_core_sf"/>
</dbReference>
<sequence length="488" mass="52292">MYLQSIVLAAAALSGYAIAWNDEDDKVYKYVAVFSVDGFHSSDVTKYVAERPGSTIAQLLQTGYEYTDAYTSAPSDSFPGTMNFVTGASPRTTGVWYDDTYDHSFYAPFSDSKSHCAGPPGAEVVYDESIDYNSTVLFSGGINPANLPQAIVNGTCQEIYPHRRVRVNTVFEVVQASGKETAYTDKHPAYDIVRGPSGKGLTVGYFPEIASVANTVNDTIAYDQLHVNAFLQWINGQTPGNSEVQGKGLTNTPALFGGNFQAVSVAQKTSGYKNSTLDFTPALLQAIDFVDASLGKVVAALKAKNVYNDTLIIVASKHGQAPIDPSLYRKVDPELVPAATGVNVSFTTTDDIALIFLQDHSTVNTAVNNLNGDRTTLQIQDIISGQRLTSLGFGNPLTDPAVPDIIVRPELGVIYTTSTKKIAEHGGLSDDDRKIACFASSPGLKKTVYSQQVSTRQVAPTILKALGLDPRALQGVVAEGTPLLEGFD</sequence>
<name>A0A1W5D956_9LECA</name>
<keyword evidence="1" id="KW-0732">Signal</keyword>
<gene>
    <name evidence="2" type="ORF">FRX48_06670</name>
</gene>
<dbReference type="InterPro" id="IPR002591">
    <property type="entry name" value="Phosphodiest/P_Trfase"/>
</dbReference>
<keyword evidence="4" id="KW-1185">Reference proteome</keyword>
<evidence type="ECO:0000256" key="1">
    <source>
        <dbReference type="SAM" id="SignalP"/>
    </source>
</evidence>
<feature type="signal peptide" evidence="1">
    <location>
        <begin position="1"/>
        <end position="19"/>
    </location>
</feature>
<evidence type="ECO:0000313" key="5">
    <source>
        <dbReference type="Proteomes" id="UP000324767"/>
    </source>
</evidence>
<dbReference type="SUPFAM" id="SSF53649">
    <property type="entry name" value="Alkaline phosphatase-like"/>
    <property type="match status" value="1"/>
</dbReference>